<evidence type="ECO:0000313" key="1">
    <source>
        <dbReference type="EMBL" id="PNR43636.1"/>
    </source>
</evidence>
<reference evidence="1 3" key="2">
    <citation type="journal article" date="2018" name="Plant J.">
        <title>The Physcomitrella patens chromosome-scale assembly reveals moss genome structure and evolution.</title>
        <authorList>
            <person name="Lang D."/>
            <person name="Ullrich K.K."/>
            <person name="Murat F."/>
            <person name="Fuchs J."/>
            <person name="Jenkins J."/>
            <person name="Haas F.B."/>
            <person name="Piednoel M."/>
            <person name="Gundlach H."/>
            <person name="Van Bel M."/>
            <person name="Meyberg R."/>
            <person name="Vives C."/>
            <person name="Morata J."/>
            <person name="Symeonidi A."/>
            <person name="Hiss M."/>
            <person name="Muchero W."/>
            <person name="Kamisugi Y."/>
            <person name="Saleh O."/>
            <person name="Blanc G."/>
            <person name="Decker E.L."/>
            <person name="van Gessel N."/>
            <person name="Grimwood J."/>
            <person name="Hayes R.D."/>
            <person name="Graham S.W."/>
            <person name="Gunter L.E."/>
            <person name="McDaniel S.F."/>
            <person name="Hoernstein S.N.W."/>
            <person name="Larsson A."/>
            <person name="Li F.W."/>
            <person name="Perroud P.F."/>
            <person name="Phillips J."/>
            <person name="Ranjan P."/>
            <person name="Rokshar D.S."/>
            <person name="Rothfels C.J."/>
            <person name="Schneider L."/>
            <person name="Shu S."/>
            <person name="Stevenson D.W."/>
            <person name="Thummler F."/>
            <person name="Tillich M."/>
            <person name="Villarreal Aguilar J.C."/>
            <person name="Widiez T."/>
            <person name="Wong G.K."/>
            <person name="Wymore A."/>
            <person name="Zhang Y."/>
            <person name="Zimmer A.D."/>
            <person name="Quatrano R.S."/>
            <person name="Mayer K.F.X."/>
            <person name="Goodstein D."/>
            <person name="Casacuberta J.M."/>
            <person name="Vandepoele K."/>
            <person name="Reski R."/>
            <person name="Cuming A.C."/>
            <person name="Tuskan G.A."/>
            <person name="Maumus F."/>
            <person name="Salse J."/>
            <person name="Schmutz J."/>
            <person name="Rensing S.A."/>
        </authorList>
    </citation>
    <scope>NUCLEOTIDE SEQUENCE [LARGE SCALE GENOMIC DNA]</scope>
    <source>
        <strain evidence="2 3">cv. Gransden 2004</strain>
    </source>
</reference>
<dbReference type="EMBL" id="ABEU02000012">
    <property type="protein sequence ID" value="PNR43636.1"/>
    <property type="molecule type" value="Genomic_DNA"/>
</dbReference>
<dbReference type="InParanoid" id="A0A2K1JQE2"/>
<gene>
    <name evidence="1" type="ORF">PHYPA_016017</name>
</gene>
<dbReference type="Gramene" id="Pp3c12_9170V3.1">
    <property type="protein sequence ID" value="PAC:32973523.CDS.1"/>
    <property type="gene ID" value="Pp3c12_9170"/>
</dbReference>
<protein>
    <submittedName>
        <fullName evidence="1 2">Uncharacterized protein</fullName>
    </submittedName>
</protein>
<reference evidence="1 3" key="1">
    <citation type="journal article" date="2008" name="Science">
        <title>The Physcomitrella genome reveals evolutionary insights into the conquest of land by plants.</title>
        <authorList>
            <person name="Rensing S."/>
            <person name="Lang D."/>
            <person name="Zimmer A."/>
            <person name="Terry A."/>
            <person name="Salamov A."/>
            <person name="Shapiro H."/>
            <person name="Nishiyama T."/>
            <person name="Perroud P.-F."/>
            <person name="Lindquist E."/>
            <person name="Kamisugi Y."/>
            <person name="Tanahashi T."/>
            <person name="Sakakibara K."/>
            <person name="Fujita T."/>
            <person name="Oishi K."/>
            <person name="Shin-I T."/>
            <person name="Kuroki Y."/>
            <person name="Toyoda A."/>
            <person name="Suzuki Y."/>
            <person name="Hashimoto A."/>
            <person name="Yamaguchi K."/>
            <person name="Sugano A."/>
            <person name="Kohara Y."/>
            <person name="Fujiyama A."/>
            <person name="Anterola A."/>
            <person name="Aoki S."/>
            <person name="Ashton N."/>
            <person name="Barbazuk W.B."/>
            <person name="Barker E."/>
            <person name="Bennetzen J."/>
            <person name="Bezanilla M."/>
            <person name="Blankenship R."/>
            <person name="Cho S.H."/>
            <person name="Dutcher S."/>
            <person name="Estelle M."/>
            <person name="Fawcett J.A."/>
            <person name="Gundlach H."/>
            <person name="Hanada K."/>
            <person name="Heyl A."/>
            <person name="Hicks K.A."/>
            <person name="Hugh J."/>
            <person name="Lohr M."/>
            <person name="Mayer K."/>
            <person name="Melkozernov A."/>
            <person name="Murata T."/>
            <person name="Nelson D."/>
            <person name="Pils B."/>
            <person name="Prigge M."/>
            <person name="Reiss B."/>
            <person name="Renner T."/>
            <person name="Rombauts S."/>
            <person name="Rushton P."/>
            <person name="Sanderfoot A."/>
            <person name="Schween G."/>
            <person name="Shiu S.-H."/>
            <person name="Stueber K."/>
            <person name="Theodoulou F.L."/>
            <person name="Tu H."/>
            <person name="Van de Peer Y."/>
            <person name="Verrier P.J."/>
            <person name="Waters E."/>
            <person name="Wood A."/>
            <person name="Yang L."/>
            <person name="Cove D."/>
            <person name="Cuming A."/>
            <person name="Hasebe M."/>
            <person name="Lucas S."/>
            <person name="Mishler D.B."/>
            <person name="Reski R."/>
            <person name="Grigoriev I."/>
            <person name="Quatrano R.S."/>
            <person name="Boore J.L."/>
        </authorList>
    </citation>
    <scope>NUCLEOTIDE SEQUENCE [LARGE SCALE GENOMIC DNA]</scope>
    <source>
        <strain evidence="2 3">cv. Gransden 2004</strain>
    </source>
</reference>
<sequence length="49" mass="5822">MVITKSISSILSNLVYNLYMRYSTHKNFGQSKSKFEWFFFAIVFLFSLS</sequence>
<evidence type="ECO:0000313" key="2">
    <source>
        <dbReference type="EnsemblPlants" id="PAC:32973523.CDS.1"/>
    </source>
</evidence>
<dbReference type="AlphaFoldDB" id="A0A2K1JQE2"/>
<proteinExistence type="predicted"/>
<dbReference type="Proteomes" id="UP000006727">
    <property type="component" value="Chromosome 12"/>
</dbReference>
<accession>A0A2K1JQE2</accession>
<evidence type="ECO:0000313" key="3">
    <source>
        <dbReference type="Proteomes" id="UP000006727"/>
    </source>
</evidence>
<name>A0A2K1JQE2_PHYPA</name>
<dbReference type="EnsemblPlants" id="Pp3c12_9170V3.1">
    <property type="protein sequence ID" value="PAC:32973523.CDS.1"/>
    <property type="gene ID" value="Pp3c12_9170"/>
</dbReference>
<dbReference type="EnsemblPlants" id="Pp3c12_9170V3.2">
    <property type="protein sequence ID" value="PAC:32973524.CDS.1"/>
    <property type="gene ID" value="Pp3c12_9170"/>
</dbReference>
<keyword evidence="3" id="KW-1185">Reference proteome</keyword>
<dbReference type="Gramene" id="Pp3c12_9170V3.2">
    <property type="protein sequence ID" value="PAC:32973524.CDS.1"/>
    <property type="gene ID" value="Pp3c12_9170"/>
</dbReference>
<organism evidence="1">
    <name type="scientific">Physcomitrium patens</name>
    <name type="common">Spreading-leaved earth moss</name>
    <name type="synonym">Physcomitrella patens</name>
    <dbReference type="NCBI Taxonomy" id="3218"/>
    <lineage>
        <taxon>Eukaryota</taxon>
        <taxon>Viridiplantae</taxon>
        <taxon>Streptophyta</taxon>
        <taxon>Embryophyta</taxon>
        <taxon>Bryophyta</taxon>
        <taxon>Bryophytina</taxon>
        <taxon>Bryopsida</taxon>
        <taxon>Funariidae</taxon>
        <taxon>Funariales</taxon>
        <taxon>Funariaceae</taxon>
        <taxon>Physcomitrium</taxon>
    </lineage>
</organism>
<reference evidence="2" key="3">
    <citation type="submission" date="2020-12" db="UniProtKB">
        <authorList>
            <consortium name="EnsemblPlants"/>
        </authorList>
    </citation>
    <scope>IDENTIFICATION</scope>
</reference>